<dbReference type="GO" id="GO:0005730">
    <property type="term" value="C:nucleolus"/>
    <property type="evidence" value="ECO:0007669"/>
    <property type="project" value="UniProtKB-SubCell"/>
</dbReference>
<feature type="compositionally biased region" description="Basic and acidic residues" evidence="6">
    <location>
        <begin position="11"/>
        <end position="24"/>
    </location>
</feature>
<dbReference type="Gramene" id="RZC63813">
    <property type="protein sequence ID" value="RZC63813"/>
    <property type="gene ID" value="C5167_025593"/>
</dbReference>
<evidence type="ECO:0000256" key="1">
    <source>
        <dbReference type="ARBA" id="ARBA00004604"/>
    </source>
</evidence>
<gene>
    <name evidence="7" type="ORF">C5167_025593</name>
</gene>
<organism evidence="7 8">
    <name type="scientific">Papaver somniferum</name>
    <name type="common">Opium poppy</name>
    <dbReference type="NCBI Taxonomy" id="3469"/>
    <lineage>
        <taxon>Eukaryota</taxon>
        <taxon>Viridiplantae</taxon>
        <taxon>Streptophyta</taxon>
        <taxon>Embryophyta</taxon>
        <taxon>Tracheophyta</taxon>
        <taxon>Spermatophyta</taxon>
        <taxon>Magnoliopsida</taxon>
        <taxon>Ranunculales</taxon>
        <taxon>Papaveraceae</taxon>
        <taxon>Papaveroideae</taxon>
        <taxon>Papaver</taxon>
    </lineage>
</organism>
<evidence type="ECO:0000256" key="4">
    <source>
        <dbReference type="ARBA" id="ARBA00023163"/>
    </source>
</evidence>
<evidence type="ECO:0000256" key="6">
    <source>
        <dbReference type="SAM" id="MobiDB-lite"/>
    </source>
</evidence>
<dbReference type="PANTHER" id="PTHR14440">
    <property type="entry name" value="DNA-DIRECTED RNA POLYMERASE I SUBUNIT RPA49"/>
    <property type="match status" value="1"/>
</dbReference>
<dbReference type="GO" id="GO:0006351">
    <property type="term" value="P:DNA-templated transcription"/>
    <property type="evidence" value="ECO:0007669"/>
    <property type="project" value="InterPro"/>
</dbReference>
<dbReference type="GO" id="GO:0000428">
    <property type="term" value="C:DNA-directed RNA polymerase complex"/>
    <property type="evidence" value="ECO:0007669"/>
    <property type="project" value="UniProtKB-KW"/>
</dbReference>
<dbReference type="STRING" id="3469.A0A4Y7JRU8"/>
<dbReference type="GO" id="GO:0003677">
    <property type="term" value="F:DNA binding"/>
    <property type="evidence" value="ECO:0007669"/>
    <property type="project" value="InterPro"/>
</dbReference>
<dbReference type="InterPro" id="IPR009668">
    <property type="entry name" value="RNA_pol-assoc_fac_A49-like"/>
</dbReference>
<evidence type="ECO:0000256" key="5">
    <source>
        <dbReference type="ARBA" id="ARBA00023242"/>
    </source>
</evidence>
<accession>A0A4Y7JRU8</accession>
<keyword evidence="4" id="KW-0804">Transcription</keyword>
<dbReference type="Pfam" id="PF06870">
    <property type="entry name" value="RNA_pol_I_A49"/>
    <property type="match status" value="1"/>
</dbReference>
<evidence type="ECO:0000313" key="8">
    <source>
        <dbReference type="Proteomes" id="UP000316621"/>
    </source>
</evidence>
<reference evidence="7 8" key="1">
    <citation type="journal article" date="2018" name="Science">
        <title>The opium poppy genome and morphinan production.</title>
        <authorList>
            <person name="Guo L."/>
            <person name="Winzer T."/>
            <person name="Yang X."/>
            <person name="Li Y."/>
            <person name="Ning Z."/>
            <person name="He Z."/>
            <person name="Teodor R."/>
            <person name="Lu Y."/>
            <person name="Bowser T.A."/>
            <person name="Graham I.A."/>
            <person name="Ye K."/>
        </authorList>
    </citation>
    <scope>NUCLEOTIDE SEQUENCE [LARGE SCALE GENOMIC DNA]</scope>
    <source>
        <strain evidence="8">cv. HN1</strain>
        <tissue evidence="7">Leaves</tissue>
    </source>
</reference>
<evidence type="ECO:0000256" key="3">
    <source>
        <dbReference type="ARBA" id="ARBA00022478"/>
    </source>
</evidence>
<evidence type="ECO:0000256" key="2">
    <source>
        <dbReference type="ARBA" id="ARBA00009430"/>
    </source>
</evidence>
<dbReference type="EMBL" id="CM010719">
    <property type="protein sequence ID" value="RZC63813.1"/>
    <property type="molecule type" value="Genomic_DNA"/>
</dbReference>
<dbReference type="AlphaFoldDB" id="A0A4Y7JRU8"/>
<protein>
    <submittedName>
        <fullName evidence="7">Uncharacterized protein</fullName>
    </submittedName>
</protein>
<evidence type="ECO:0000313" key="7">
    <source>
        <dbReference type="EMBL" id="RZC63813.1"/>
    </source>
</evidence>
<sequence>MLFQNFKSKFKAADDGGKKNRETSGPKNDLLISYVLVLSLMVDDFNSDPTDIAQDLIMTRLKLRPHYLNLGVKMVGEKGKGKFALATLPVPLNFPPQEQRSRKRNRNY</sequence>
<dbReference type="Proteomes" id="UP000316621">
    <property type="component" value="Chromosome 5"/>
</dbReference>
<keyword evidence="5" id="KW-0539">Nucleus</keyword>
<feature type="region of interest" description="Disordered" evidence="6">
    <location>
        <begin position="1"/>
        <end position="26"/>
    </location>
</feature>
<comment type="subcellular location">
    <subcellularLocation>
        <location evidence="1">Nucleus</location>
        <location evidence="1">Nucleolus</location>
    </subcellularLocation>
</comment>
<keyword evidence="8" id="KW-1185">Reference proteome</keyword>
<proteinExistence type="inferred from homology"/>
<name>A0A4Y7JRU8_PAPSO</name>
<comment type="similarity">
    <text evidence="2">Belongs to the eukaryotic RPA49/POLR1E RNA polymerase subunit family.</text>
</comment>
<keyword evidence="3" id="KW-0240">DNA-directed RNA polymerase</keyword>